<protein>
    <submittedName>
        <fullName evidence="1">Uncharacterized protein</fullName>
    </submittedName>
</protein>
<dbReference type="Proteomes" id="UP001054837">
    <property type="component" value="Unassembled WGS sequence"/>
</dbReference>
<accession>A0AAV4W2U0</accession>
<reference evidence="1 2" key="1">
    <citation type="submission" date="2021-06" db="EMBL/GenBank/DDBJ databases">
        <title>Caerostris darwini draft genome.</title>
        <authorList>
            <person name="Kono N."/>
            <person name="Arakawa K."/>
        </authorList>
    </citation>
    <scope>NUCLEOTIDE SEQUENCE [LARGE SCALE GENOMIC DNA]</scope>
</reference>
<organism evidence="1 2">
    <name type="scientific">Caerostris darwini</name>
    <dbReference type="NCBI Taxonomy" id="1538125"/>
    <lineage>
        <taxon>Eukaryota</taxon>
        <taxon>Metazoa</taxon>
        <taxon>Ecdysozoa</taxon>
        <taxon>Arthropoda</taxon>
        <taxon>Chelicerata</taxon>
        <taxon>Arachnida</taxon>
        <taxon>Araneae</taxon>
        <taxon>Araneomorphae</taxon>
        <taxon>Entelegynae</taxon>
        <taxon>Araneoidea</taxon>
        <taxon>Araneidae</taxon>
        <taxon>Caerostris</taxon>
    </lineage>
</organism>
<proteinExistence type="predicted"/>
<evidence type="ECO:0000313" key="2">
    <source>
        <dbReference type="Proteomes" id="UP001054837"/>
    </source>
</evidence>
<gene>
    <name evidence="1" type="ORF">CDAR_286401</name>
</gene>
<dbReference type="EMBL" id="BPLQ01014003">
    <property type="protein sequence ID" value="GIY76385.1"/>
    <property type="molecule type" value="Genomic_DNA"/>
</dbReference>
<name>A0AAV4W2U0_9ARAC</name>
<comment type="caution">
    <text evidence="1">The sequence shown here is derived from an EMBL/GenBank/DDBJ whole genome shotgun (WGS) entry which is preliminary data.</text>
</comment>
<sequence>MFSQLTCKLLRQVHKKNPKWIRSNETRWHQEHQRLNLSLLSRQETSRKTKIFLLSPSYRENWNSGERFWTNDKKDKQLERLSAASRLVTNVTIAIIESFVTLEIIIAEN</sequence>
<evidence type="ECO:0000313" key="1">
    <source>
        <dbReference type="EMBL" id="GIY76385.1"/>
    </source>
</evidence>
<dbReference type="AlphaFoldDB" id="A0AAV4W2U0"/>
<keyword evidence="2" id="KW-1185">Reference proteome</keyword>